<organism evidence="2 3">
    <name type="scientific">Candidatus Enterovibrio escicola</name>
    <dbReference type="NCBI Taxonomy" id="1927127"/>
    <lineage>
        <taxon>Bacteria</taxon>
        <taxon>Pseudomonadati</taxon>
        <taxon>Pseudomonadota</taxon>
        <taxon>Gammaproteobacteria</taxon>
        <taxon>Vibrionales</taxon>
        <taxon>Vibrionaceae</taxon>
        <taxon>Enterovibrio</taxon>
    </lineage>
</organism>
<gene>
    <name evidence="2" type="ORF">BTN49_0137</name>
</gene>
<evidence type="ECO:0000259" key="1">
    <source>
        <dbReference type="Pfam" id="PF01609"/>
    </source>
</evidence>
<evidence type="ECO:0000313" key="3">
    <source>
        <dbReference type="Proteomes" id="UP000219020"/>
    </source>
</evidence>
<dbReference type="GO" id="GO:0003677">
    <property type="term" value="F:DNA binding"/>
    <property type="evidence" value="ECO:0007669"/>
    <property type="project" value="InterPro"/>
</dbReference>
<dbReference type="GO" id="GO:0004803">
    <property type="term" value="F:transposase activity"/>
    <property type="evidence" value="ECO:0007669"/>
    <property type="project" value="InterPro"/>
</dbReference>
<evidence type="ECO:0000313" key="2">
    <source>
        <dbReference type="EMBL" id="PCS24143.1"/>
    </source>
</evidence>
<name>A0A2A5T7J1_9GAMM</name>
<accession>A0A2A5T7J1</accession>
<dbReference type="InterPro" id="IPR002559">
    <property type="entry name" value="Transposase_11"/>
</dbReference>
<reference evidence="3" key="1">
    <citation type="submission" date="2017-04" db="EMBL/GenBank/DDBJ databases">
        <title>Genome evolution of the luminous symbionts of deep sea anglerfish.</title>
        <authorList>
            <person name="Hendry T.A."/>
        </authorList>
    </citation>
    <scope>NUCLEOTIDE SEQUENCE [LARGE SCALE GENOMIC DNA]</scope>
</reference>
<feature type="domain" description="Transposase IS4-like" evidence="1">
    <location>
        <begin position="11"/>
        <end position="90"/>
    </location>
</feature>
<dbReference type="PANTHER" id="PTHR34631:SF3">
    <property type="entry name" value="ISSOD12 TRANSPOSASE TNPA_ISSOD12"/>
    <property type="match status" value="1"/>
</dbReference>
<dbReference type="Pfam" id="PF01609">
    <property type="entry name" value="DDE_Tnp_1"/>
    <property type="match status" value="1"/>
</dbReference>
<keyword evidence="3" id="KW-1185">Reference proteome</keyword>
<dbReference type="GO" id="GO:0006313">
    <property type="term" value="P:DNA transposition"/>
    <property type="evidence" value="ECO:0007669"/>
    <property type="project" value="InterPro"/>
</dbReference>
<dbReference type="Proteomes" id="UP000219020">
    <property type="component" value="Unassembled WGS sequence"/>
</dbReference>
<comment type="caution">
    <text evidence="2">The sequence shown here is derived from an EMBL/GenBank/DDBJ whole genome shotgun (WGS) entry which is preliminary data.</text>
</comment>
<dbReference type="AlphaFoldDB" id="A0A2A5T7J1"/>
<protein>
    <submittedName>
        <fullName evidence="2">Mobile element protein</fullName>
    </submittedName>
</protein>
<dbReference type="PANTHER" id="PTHR34631">
    <property type="match status" value="1"/>
</dbReference>
<dbReference type="InterPro" id="IPR053172">
    <property type="entry name" value="Tn903_transposase"/>
</dbReference>
<proteinExistence type="predicted"/>
<dbReference type="EMBL" id="NBYY01000003">
    <property type="protein sequence ID" value="PCS24143.1"/>
    <property type="molecule type" value="Genomic_DNA"/>
</dbReference>
<sequence>MNGKHVNTIKENRRIWRKLHFAVDVSTHEVITAEVSLVFVGDNKLSPTLLNLLQRKIQQVSTDGAYDTKVCHHVLKNKGITPSIPPPSNA</sequence>